<evidence type="ECO:0000256" key="3">
    <source>
        <dbReference type="ARBA" id="ARBA00023157"/>
    </source>
</evidence>
<comment type="similarity">
    <text evidence="2">Belongs to the cerato-ulmin hydrophobin family.</text>
</comment>
<proteinExistence type="inferred from homology"/>
<dbReference type="SUPFAM" id="SSF101751">
    <property type="entry name" value="Hydrophobin II, HfbII"/>
    <property type="match status" value="1"/>
</dbReference>
<dbReference type="EMBL" id="NJEU01000197">
    <property type="protein sequence ID" value="PHH79106.1"/>
    <property type="molecule type" value="Genomic_DNA"/>
</dbReference>
<comment type="subcellular location">
    <subcellularLocation>
        <location evidence="1">Cell envelope</location>
    </subcellularLocation>
</comment>
<gene>
    <name evidence="6" type="ORF">CDD82_2597</name>
    <name evidence="5" type="ORF">CDD82_631</name>
</gene>
<evidence type="ECO:0000256" key="2">
    <source>
        <dbReference type="ARBA" id="ARBA00009576"/>
    </source>
</evidence>
<keyword evidence="3" id="KW-1015">Disulfide bond</keyword>
<sequence>MKFFNIIAMAIGVFGASDLCPDNTNTPLCCSSGLHVFAVDCETPEPYPADIEEFMDTCAEVGLSARCCLTVADDVGIDCQGPL</sequence>
<comment type="caution">
    <text evidence="5">The sequence shown here is derived from an EMBL/GenBank/DDBJ whole genome shotgun (WGS) entry which is preliminary data.</text>
</comment>
<evidence type="ECO:0000256" key="4">
    <source>
        <dbReference type="SAM" id="SignalP"/>
    </source>
</evidence>
<feature type="chain" id="PRO_5011931899" description="Hydrophobin" evidence="4">
    <location>
        <begin position="16"/>
        <end position="83"/>
    </location>
</feature>
<dbReference type="Pfam" id="PF06766">
    <property type="entry name" value="Hydrophobin_2"/>
    <property type="match status" value="1"/>
</dbReference>
<reference evidence="5 7" key="1">
    <citation type="submission" date="2017-06" db="EMBL/GenBank/DDBJ databases">
        <title>Ant-infecting Ophiocordyceps genomes reveal a high diversity of potential behavioral manipulation genes and a possible major role for enterotoxins.</title>
        <authorList>
            <person name="De Bekker C."/>
            <person name="Evans H.C."/>
            <person name="Brachmann A."/>
            <person name="Hughes D.P."/>
        </authorList>
    </citation>
    <scope>NUCLEOTIDE SEQUENCE [LARGE SCALE GENOMIC DNA]</scope>
    <source>
        <strain evidence="5 7">1348a</strain>
    </source>
</reference>
<evidence type="ECO:0000313" key="5">
    <source>
        <dbReference type="EMBL" id="PHH68338.1"/>
    </source>
</evidence>
<dbReference type="InterPro" id="IPR010636">
    <property type="entry name" value="Class_II_hydrophobin"/>
</dbReference>
<accession>A0A2C5XQZ2</accession>
<keyword evidence="7" id="KW-1185">Reference proteome</keyword>
<evidence type="ECO:0008006" key="8">
    <source>
        <dbReference type="Google" id="ProtNLM"/>
    </source>
</evidence>
<name>A0A2C5XQZ2_9HYPO</name>
<dbReference type="OrthoDB" id="4870850at2759"/>
<dbReference type="Proteomes" id="UP000224854">
    <property type="component" value="Unassembled WGS sequence"/>
</dbReference>
<dbReference type="CDD" id="cd23508">
    <property type="entry name" value="hydrophobin_II"/>
    <property type="match status" value="1"/>
</dbReference>
<feature type="signal peptide" evidence="4">
    <location>
        <begin position="1"/>
        <end position="15"/>
    </location>
</feature>
<dbReference type="InterPro" id="IPR036686">
    <property type="entry name" value="Class_II_Hydrophobin_sf"/>
</dbReference>
<evidence type="ECO:0000313" key="6">
    <source>
        <dbReference type="EMBL" id="PHH79106.1"/>
    </source>
</evidence>
<evidence type="ECO:0000256" key="1">
    <source>
        <dbReference type="ARBA" id="ARBA00004196"/>
    </source>
</evidence>
<evidence type="ECO:0000313" key="7">
    <source>
        <dbReference type="Proteomes" id="UP000224854"/>
    </source>
</evidence>
<dbReference type="EMBL" id="NJEU01001157">
    <property type="protein sequence ID" value="PHH68338.1"/>
    <property type="molecule type" value="Genomic_DNA"/>
</dbReference>
<dbReference type="AlphaFoldDB" id="A0A2C5XQZ2"/>
<dbReference type="GO" id="GO:0005576">
    <property type="term" value="C:extracellular region"/>
    <property type="evidence" value="ECO:0007669"/>
    <property type="project" value="InterPro"/>
</dbReference>
<keyword evidence="4" id="KW-0732">Signal</keyword>
<organism evidence="5 7">
    <name type="scientific">Ophiocordyceps australis</name>
    <dbReference type="NCBI Taxonomy" id="1399860"/>
    <lineage>
        <taxon>Eukaryota</taxon>
        <taxon>Fungi</taxon>
        <taxon>Dikarya</taxon>
        <taxon>Ascomycota</taxon>
        <taxon>Pezizomycotina</taxon>
        <taxon>Sordariomycetes</taxon>
        <taxon>Hypocreomycetidae</taxon>
        <taxon>Hypocreales</taxon>
        <taxon>Ophiocordycipitaceae</taxon>
        <taxon>Ophiocordyceps</taxon>
    </lineage>
</organism>
<dbReference type="Gene3D" id="3.20.120.10">
    <property type="entry name" value="Hydrophobin"/>
    <property type="match status" value="1"/>
</dbReference>
<protein>
    <recommendedName>
        <fullName evidence="8">Hydrophobin</fullName>
    </recommendedName>
</protein>